<dbReference type="InterPro" id="IPR000884">
    <property type="entry name" value="TSP1_rpt"/>
</dbReference>
<feature type="region of interest" description="Disordered" evidence="11">
    <location>
        <begin position="58"/>
        <end position="105"/>
    </location>
</feature>
<organism evidence="14 15">
    <name type="scientific">Rotaria sordida</name>
    <dbReference type="NCBI Taxonomy" id="392033"/>
    <lineage>
        <taxon>Eukaryota</taxon>
        <taxon>Metazoa</taxon>
        <taxon>Spiralia</taxon>
        <taxon>Gnathifera</taxon>
        <taxon>Rotifera</taxon>
        <taxon>Eurotatoria</taxon>
        <taxon>Bdelloidea</taxon>
        <taxon>Philodinida</taxon>
        <taxon>Philodinidae</taxon>
        <taxon>Rotaria</taxon>
    </lineage>
</organism>
<keyword evidence="2" id="KW-0964">Secreted</keyword>
<dbReference type="Pfam" id="PF00090">
    <property type="entry name" value="TSP_1"/>
    <property type="match status" value="1"/>
</dbReference>
<evidence type="ECO:0000256" key="2">
    <source>
        <dbReference type="ARBA" id="ARBA00022525"/>
    </source>
</evidence>
<keyword evidence="9" id="KW-0325">Glycoprotein</keyword>
<dbReference type="Pfam" id="PF17771">
    <property type="entry name" value="ADAMTS_CR_2"/>
    <property type="match status" value="1"/>
</dbReference>
<dbReference type="Proteomes" id="UP000663836">
    <property type="component" value="Unassembled WGS sequence"/>
</dbReference>
<dbReference type="GO" id="GO:0006508">
    <property type="term" value="P:proteolysis"/>
    <property type="evidence" value="ECO:0007669"/>
    <property type="project" value="UniProtKB-KW"/>
</dbReference>
<comment type="caution">
    <text evidence="10">Lacks conserved residue(s) required for the propagation of feature annotation.</text>
</comment>
<dbReference type="SUPFAM" id="SSF55486">
    <property type="entry name" value="Metalloproteases ('zincins'), catalytic domain"/>
    <property type="match status" value="1"/>
</dbReference>
<evidence type="ECO:0000256" key="7">
    <source>
        <dbReference type="ARBA" id="ARBA00023049"/>
    </source>
</evidence>
<dbReference type="AlphaFoldDB" id="A0A818SEQ4"/>
<dbReference type="GO" id="GO:0031012">
    <property type="term" value="C:extracellular matrix"/>
    <property type="evidence" value="ECO:0007669"/>
    <property type="project" value="TreeGrafter"/>
</dbReference>
<keyword evidence="12" id="KW-0472">Membrane</keyword>
<keyword evidence="4 10" id="KW-0479">Metal-binding</keyword>
<dbReference type="InterPro" id="IPR041645">
    <property type="entry name" value="ADAMTS_CR_2"/>
</dbReference>
<dbReference type="InterPro" id="IPR050439">
    <property type="entry name" value="ADAMTS_ADAMTS-like"/>
</dbReference>
<evidence type="ECO:0000256" key="12">
    <source>
        <dbReference type="SAM" id="Phobius"/>
    </source>
</evidence>
<dbReference type="Gene3D" id="3.40.1620.60">
    <property type="match status" value="1"/>
</dbReference>
<evidence type="ECO:0000256" key="3">
    <source>
        <dbReference type="ARBA" id="ARBA00022670"/>
    </source>
</evidence>
<evidence type="ECO:0000256" key="6">
    <source>
        <dbReference type="ARBA" id="ARBA00022833"/>
    </source>
</evidence>
<evidence type="ECO:0000313" key="14">
    <source>
        <dbReference type="EMBL" id="CAF3670258.1"/>
    </source>
</evidence>
<feature type="binding site" evidence="10">
    <location>
        <position position="466"/>
    </location>
    <ligand>
        <name>Zn(2+)</name>
        <dbReference type="ChEBI" id="CHEBI:29105"/>
        <note>catalytic</note>
    </ligand>
</feature>
<feature type="compositionally biased region" description="Polar residues" evidence="11">
    <location>
        <begin position="62"/>
        <end position="86"/>
    </location>
</feature>
<dbReference type="InterPro" id="IPR036383">
    <property type="entry name" value="TSP1_rpt_sf"/>
</dbReference>
<reference evidence="14" key="1">
    <citation type="submission" date="2021-02" db="EMBL/GenBank/DDBJ databases">
        <authorList>
            <person name="Nowell W R."/>
        </authorList>
    </citation>
    <scope>NUCLEOTIDE SEQUENCE</scope>
</reference>
<feature type="compositionally biased region" description="Low complexity" evidence="11">
    <location>
        <begin position="87"/>
        <end position="99"/>
    </location>
</feature>
<keyword evidence="3" id="KW-0645">Protease</keyword>
<feature type="domain" description="Peptidase M12B" evidence="13">
    <location>
        <begin position="310"/>
        <end position="522"/>
    </location>
</feature>
<evidence type="ECO:0000256" key="8">
    <source>
        <dbReference type="ARBA" id="ARBA00023157"/>
    </source>
</evidence>
<dbReference type="GO" id="GO:0005576">
    <property type="term" value="C:extracellular region"/>
    <property type="evidence" value="ECO:0007669"/>
    <property type="project" value="UniProtKB-SubCell"/>
</dbReference>
<accession>A0A818SEQ4</accession>
<comment type="subcellular location">
    <subcellularLocation>
        <location evidence="1">Secreted</location>
    </subcellularLocation>
</comment>
<dbReference type="GO" id="GO:0030198">
    <property type="term" value="P:extracellular matrix organization"/>
    <property type="evidence" value="ECO:0007669"/>
    <property type="project" value="TreeGrafter"/>
</dbReference>
<feature type="active site" evidence="10">
    <location>
        <position position="457"/>
    </location>
</feature>
<keyword evidence="7" id="KW-0482">Metalloprotease</keyword>
<dbReference type="EMBL" id="CAJOBD010000446">
    <property type="protein sequence ID" value="CAF3670258.1"/>
    <property type="molecule type" value="Genomic_DNA"/>
</dbReference>
<dbReference type="InterPro" id="IPR001590">
    <property type="entry name" value="Peptidase_M12B"/>
</dbReference>
<evidence type="ECO:0000256" key="5">
    <source>
        <dbReference type="ARBA" id="ARBA00022801"/>
    </source>
</evidence>
<comment type="caution">
    <text evidence="14">The sequence shown here is derived from an EMBL/GenBank/DDBJ whole genome shotgun (WGS) entry which is preliminary data.</text>
</comment>
<dbReference type="PANTHER" id="PTHR13723">
    <property type="entry name" value="ADAMTS A DISINTEGRIN AND METALLOPROTEASE WITH THROMBOSPONDIN MOTIFS PROTEASE"/>
    <property type="match status" value="1"/>
</dbReference>
<dbReference type="SUPFAM" id="SSF82895">
    <property type="entry name" value="TSP-1 type 1 repeat"/>
    <property type="match status" value="1"/>
</dbReference>
<feature type="transmembrane region" description="Helical" evidence="12">
    <location>
        <begin position="113"/>
        <end position="139"/>
    </location>
</feature>
<dbReference type="PANTHER" id="PTHR13723:SF281">
    <property type="entry name" value="PAPILIN"/>
    <property type="match status" value="1"/>
</dbReference>
<proteinExistence type="predicted"/>
<name>A0A818SEQ4_9BILA</name>
<keyword evidence="12" id="KW-1133">Transmembrane helix</keyword>
<dbReference type="Pfam" id="PF01421">
    <property type="entry name" value="Reprolysin"/>
    <property type="match status" value="1"/>
</dbReference>
<keyword evidence="5" id="KW-0378">Hydrolase</keyword>
<evidence type="ECO:0000256" key="1">
    <source>
        <dbReference type="ARBA" id="ARBA00004613"/>
    </source>
</evidence>
<feature type="binding site" evidence="10">
    <location>
        <position position="460"/>
    </location>
    <ligand>
        <name>Zn(2+)</name>
        <dbReference type="ChEBI" id="CHEBI:29105"/>
        <note>catalytic</note>
    </ligand>
</feature>
<evidence type="ECO:0000256" key="9">
    <source>
        <dbReference type="ARBA" id="ARBA00023180"/>
    </source>
</evidence>
<keyword evidence="12" id="KW-0812">Transmembrane</keyword>
<evidence type="ECO:0000313" key="15">
    <source>
        <dbReference type="Proteomes" id="UP000663836"/>
    </source>
</evidence>
<keyword evidence="6 10" id="KW-0862">Zinc</keyword>
<dbReference type="Gene3D" id="2.20.100.10">
    <property type="entry name" value="Thrombospondin type-1 (TSP1) repeat"/>
    <property type="match status" value="1"/>
</dbReference>
<dbReference type="PROSITE" id="PS50215">
    <property type="entry name" value="ADAM_MEPRO"/>
    <property type="match status" value="1"/>
</dbReference>
<sequence length="649" mass="73876">MKVPKVLKHSRRVHIIRVSKPEVRRTPLDERVDTRILSSVDSWLSSIPSAKEQKVKEIPKNVINQPLPTKNNQPLPTKNNQPLPSKNNQPLPTNNNQPLATKNDQPKDSFPRVWVIVGITIFGFVLVGSIVGIILGIILQLPLTNKDWIVEQVKIIPIDDGQLKYRNKYKSYMVYRQNSYENLTSFIIDLKLNENFNSYIPIEYDNNQIKTKITNCLFYTGSVRHWGELNSIVAISICSGLAGLIHHTQNGIDYFLEPIINEDEQSYILTYQQKFLSNQNHIWSCEMNSSNIRNQTYKHNRIRRSVIRERFIETLLVADASVSEYFSHSHITELYLLTMMNMVHSIYAHVSLGYPVEIVLTRIIMLSNESDFQMASRSHETLHKFCEWQEQIKKTNKKNQTIHHDVGVFLTRKSLCHQNSSCSTIGLANMAGMCVVNRSCNINQDVGLISAFTIAHEIGHNLGMSHDGDKGHCISNSGLSNSDTIMVPSYAKVPINMWSQCSRDNLTDFFDQGWAKCLNNKPTIIQSFDDILPGVIYDLDEQCRLDMGPHSTYCFLGDEPPIDVCNQKMCTKMHEGRSICIPSMANQPVDGTLCGQNKWCLHGRCTPMNYRAETPPINGGWSPWTPWSSCSHTCGLGVEYQQRTCTNPK</sequence>
<evidence type="ECO:0000256" key="11">
    <source>
        <dbReference type="SAM" id="MobiDB-lite"/>
    </source>
</evidence>
<evidence type="ECO:0000256" key="4">
    <source>
        <dbReference type="ARBA" id="ARBA00022723"/>
    </source>
</evidence>
<dbReference type="CDD" id="cd04273">
    <property type="entry name" value="ZnMc_ADAMTS_like"/>
    <property type="match status" value="1"/>
</dbReference>
<evidence type="ECO:0000256" key="10">
    <source>
        <dbReference type="PROSITE-ProRule" id="PRU00276"/>
    </source>
</evidence>
<protein>
    <recommendedName>
        <fullName evidence="13">Peptidase M12B domain-containing protein</fullName>
    </recommendedName>
</protein>
<evidence type="ECO:0000259" key="13">
    <source>
        <dbReference type="PROSITE" id="PS50215"/>
    </source>
</evidence>
<gene>
    <name evidence="14" type="ORF">JBS370_LOCUS7488</name>
</gene>
<dbReference type="InterPro" id="IPR024079">
    <property type="entry name" value="MetalloPept_cat_dom_sf"/>
</dbReference>
<dbReference type="GO" id="GO:0046872">
    <property type="term" value="F:metal ion binding"/>
    <property type="evidence" value="ECO:0007669"/>
    <property type="project" value="UniProtKB-KW"/>
</dbReference>
<dbReference type="PROSITE" id="PS50092">
    <property type="entry name" value="TSP1"/>
    <property type="match status" value="1"/>
</dbReference>
<keyword evidence="8" id="KW-1015">Disulfide bond</keyword>
<dbReference type="GO" id="GO:0004222">
    <property type="term" value="F:metalloendopeptidase activity"/>
    <property type="evidence" value="ECO:0007669"/>
    <property type="project" value="InterPro"/>
</dbReference>
<feature type="binding site" evidence="10">
    <location>
        <position position="456"/>
    </location>
    <ligand>
        <name>Zn(2+)</name>
        <dbReference type="ChEBI" id="CHEBI:29105"/>
        <note>catalytic</note>
    </ligand>
</feature>
<dbReference type="Gene3D" id="3.40.390.10">
    <property type="entry name" value="Collagenase (Catalytic Domain)"/>
    <property type="match status" value="1"/>
</dbReference>